<keyword evidence="1" id="KW-0472">Membrane</keyword>
<dbReference type="PANTHER" id="PTHR36694:SF11">
    <property type="entry name" value="LP21121P-RELATED"/>
    <property type="match status" value="1"/>
</dbReference>
<organism evidence="2 3">
    <name type="scientific">Amphibalanus amphitrite</name>
    <name type="common">Striped barnacle</name>
    <name type="synonym">Balanus amphitrite</name>
    <dbReference type="NCBI Taxonomy" id="1232801"/>
    <lineage>
        <taxon>Eukaryota</taxon>
        <taxon>Metazoa</taxon>
        <taxon>Ecdysozoa</taxon>
        <taxon>Arthropoda</taxon>
        <taxon>Crustacea</taxon>
        <taxon>Multicrustacea</taxon>
        <taxon>Cirripedia</taxon>
        <taxon>Thoracica</taxon>
        <taxon>Thoracicalcarea</taxon>
        <taxon>Balanomorpha</taxon>
        <taxon>Balanoidea</taxon>
        <taxon>Balanidae</taxon>
        <taxon>Amphibalaninae</taxon>
        <taxon>Amphibalanus</taxon>
    </lineage>
</organism>
<reference evidence="2 3" key="1">
    <citation type="submission" date="2019-07" db="EMBL/GenBank/DDBJ databases">
        <title>Draft genome assembly of a fouling barnacle, Amphibalanus amphitrite (Darwin, 1854): The first reference genome for Thecostraca.</title>
        <authorList>
            <person name="Kim W."/>
        </authorList>
    </citation>
    <scope>NUCLEOTIDE SEQUENCE [LARGE SCALE GENOMIC DNA]</scope>
    <source>
        <strain evidence="2">SNU_AA5</strain>
        <tissue evidence="2">Soma without cirri and trophi</tissue>
    </source>
</reference>
<comment type="caution">
    <text evidence="2">The sequence shown here is derived from an EMBL/GenBank/DDBJ whole genome shotgun (WGS) entry which is preliminary data.</text>
</comment>
<dbReference type="PANTHER" id="PTHR36694">
    <property type="entry name" value="PASIFLORA 1, ISOFORM A-RELATED"/>
    <property type="match status" value="1"/>
</dbReference>
<keyword evidence="1" id="KW-0812">Transmembrane</keyword>
<evidence type="ECO:0000313" key="2">
    <source>
        <dbReference type="EMBL" id="KAF0298295.1"/>
    </source>
</evidence>
<feature type="transmembrane region" description="Helical" evidence="1">
    <location>
        <begin position="81"/>
        <end position="103"/>
    </location>
</feature>
<dbReference type="AlphaFoldDB" id="A0A6A4VVX7"/>
<dbReference type="Pfam" id="PF15860">
    <property type="entry name" value="DUF4728"/>
    <property type="match status" value="1"/>
</dbReference>
<sequence length="206" mass="22678">MPCMTTCCCCFNTYQGSIIIGVLSLLPSITGVGLVSHLINTWDTNNGEVTEWAQNITGSLETSSSQISVVTDFIDAASADMYTVLIVLLIYFVGSSLTALMLISGVYQSMRCLMLPWLTVVLLRLLTVTICVGMFFYMAGGVPDSRSKERLVMSGLGIIPEIALTMYGWLCVFSHYHHLQLMEEQVAPMPEEEPIQVLTPVGENKY</sequence>
<evidence type="ECO:0000313" key="3">
    <source>
        <dbReference type="Proteomes" id="UP000440578"/>
    </source>
</evidence>
<dbReference type="OrthoDB" id="6335471at2759"/>
<dbReference type="InterPro" id="IPR031720">
    <property type="entry name" value="DUF4728"/>
</dbReference>
<accession>A0A6A4VVX7</accession>
<proteinExistence type="predicted"/>
<evidence type="ECO:0000256" key="1">
    <source>
        <dbReference type="SAM" id="Phobius"/>
    </source>
</evidence>
<keyword evidence="1" id="KW-1133">Transmembrane helix</keyword>
<keyword evidence="3" id="KW-1185">Reference proteome</keyword>
<dbReference type="Proteomes" id="UP000440578">
    <property type="component" value="Unassembled WGS sequence"/>
</dbReference>
<protein>
    <submittedName>
        <fullName evidence="2">Uncharacterized protein</fullName>
    </submittedName>
</protein>
<name>A0A6A4VVX7_AMPAM</name>
<dbReference type="EMBL" id="VIIS01001439">
    <property type="protein sequence ID" value="KAF0298295.1"/>
    <property type="molecule type" value="Genomic_DNA"/>
</dbReference>
<feature type="transmembrane region" description="Helical" evidence="1">
    <location>
        <begin position="115"/>
        <end position="139"/>
    </location>
</feature>
<feature type="transmembrane region" description="Helical" evidence="1">
    <location>
        <begin position="151"/>
        <end position="172"/>
    </location>
</feature>
<gene>
    <name evidence="2" type="ORF">FJT64_004358</name>
</gene>